<sequence>MAGTPTLTFKFPSWEVRILPESVVEKEEKWQECPDQDGEGNSAAWDADLDSLDGSDGGGEEPDDQLEEAASQNSTGEALVTSDIAESSGARRKTLGLATSAEDSSGRPKKFSLATQAPSEVLLLVASCLSFRDLASAMFACKHWYSICGGDEAWHLLWLRMPNIDCLLPQGAPSTRAVEVPVRGLSWRAFVKRTALATGISLRFMVLRKGYEFIRESLHARWEDIVKQQQHSTWRRVTHVDELWEHPQQVRVTESEERFPTRKIASLTTKLTHSDWSLMYEGMIEIFADRADRIACALRDSLSKTLDDAPGAGAPVDSSQHSLHTPSSGMSASGGELRLHGEERGEDAAQLARGLALWREVILQWQLYRQWLGLAAGFTRKLATQVEAERTRTGVPRTPLLIEAGAICFRSQVLLTYELREPLQTALEWLVAKLQLSEECAWQPYAGGSTLSDKESDLLERAQQLLQELDVADDAAQPGIQATREKLHRCCGVALKGLRSRQKKNWARCA</sequence>
<evidence type="ECO:0000313" key="3">
    <source>
        <dbReference type="EMBL" id="KAK3272002.1"/>
    </source>
</evidence>
<gene>
    <name evidence="3" type="ORF">CYMTET_19680</name>
</gene>
<feature type="compositionally biased region" description="Polar residues" evidence="1">
    <location>
        <begin position="317"/>
        <end position="331"/>
    </location>
</feature>
<dbReference type="Gene3D" id="1.20.1280.50">
    <property type="match status" value="1"/>
</dbReference>
<dbReference type="InterPro" id="IPR001810">
    <property type="entry name" value="F-box_dom"/>
</dbReference>
<dbReference type="InterPro" id="IPR036047">
    <property type="entry name" value="F-box-like_dom_sf"/>
</dbReference>
<comment type="caution">
    <text evidence="3">The sequence shown here is derived from an EMBL/GenBank/DDBJ whole genome shotgun (WGS) entry which is preliminary data.</text>
</comment>
<dbReference type="Pfam" id="PF12937">
    <property type="entry name" value="F-box-like"/>
    <property type="match status" value="1"/>
</dbReference>
<name>A0AAE0G5J0_9CHLO</name>
<dbReference type="AlphaFoldDB" id="A0AAE0G5J0"/>
<keyword evidence="4" id="KW-1185">Reference proteome</keyword>
<dbReference type="CDD" id="cd09917">
    <property type="entry name" value="F-box_SF"/>
    <property type="match status" value="1"/>
</dbReference>
<evidence type="ECO:0000259" key="2">
    <source>
        <dbReference type="Pfam" id="PF12937"/>
    </source>
</evidence>
<organism evidence="3 4">
    <name type="scientific">Cymbomonas tetramitiformis</name>
    <dbReference type="NCBI Taxonomy" id="36881"/>
    <lineage>
        <taxon>Eukaryota</taxon>
        <taxon>Viridiplantae</taxon>
        <taxon>Chlorophyta</taxon>
        <taxon>Pyramimonadophyceae</taxon>
        <taxon>Pyramimonadales</taxon>
        <taxon>Pyramimonadaceae</taxon>
        <taxon>Cymbomonas</taxon>
    </lineage>
</organism>
<feature type="region of interest" description="Disordered" evidence="1">
    <location>
        <begin position="308"/>
        <end position="336"/>
    </location>
</feature>
<evidence type="ECO:0000256" key="1">
    <source>
        <dbReference type="SAM" id="MobiDB-lite"/>
    </source>
</evidence>
<dbReference type="EMBL" id="LGRX02009221">
    <property type="protein sequence ID" value="KAK3272002.1"/>
    <property type="molecule type" value="Genomic_DNA"/>
</dbReference>
<protein>
    <recommendedName>
        <fullName evidence="2">F-box domain-containing protein</fullName>
    </recommendedName>
</protein>
<feature type="region of interest" description="Disordered" evidence="1">
    <location>
        <begin position="24"/>
        <end position="83"/>
    </location>
</feature>
<accession>A0AAE0G5J0</accession>
<reference evidence="3 4" key="1">
    <citation type="journal article" date="2015" name="Genome Biol. Evol.">
        <title>Comparative Genomics of a Bacterivorous Green Alga Reveals Evolutionary Causalities and Consequences of Phago-Mixotrophic Mode of Nutrition.</title>
        <authorList>
            <person name="Burns J.A."/>
            <person name="Paasch A."/>
            <person name="Narechania A."/>
            <person name="Kim E."/>
        </authorList>
    </citation>
    <scope>NUCLEOTIDE SEQUENCE [LARGE SCALE GENOMIC DNA]</scope>
    <source>
        <strain evidence="3 4">PLY_AMNH</strain>
    </source>
</reference>
<feature type="compositionally biased region" description="Acidic residues" evidence="1">
    <location>
        <begin position="47"/>
        <end position="67"/>
    </location>
</feature>
<evidence type="ECO:0000313" key="4">
    <source>
        <dbReference type="Proteomes" id="UP001190700"/>
    </source>
</evidence>
<dbReference type="SUPFAM" id="SSF81383">
    <property type="entry name" value="F-box domain"/>
    <property type="match status" value="1"/>
</dbReference>
<proteinExistence type="predicted"/>
<feature type="domain" description="F-box" evidence="2">
    <location>
        <begin position="118"/>
        <end position="157"/>
    </location>
</feature>
<dbReference type="Proteomes" id="UP001190700">
    <property type="component" value="Unassembled WGS sequence"/>
</dbReference>